<comment type="similarity">
    <text evidence="2 7">Belongs to the dihydrofolate reductase family.</text>
</comment>
<comment type="catalytic activity">
    <reaction evidence="7">
        <text>(6S)-5,6,7,8-tetrahydrofolate + NADP(+) = 7,8-dihydrofolate + NADPH + H(+)</text>
        <dbReference type="Rhea" id="RHEA:15009"/>
        <dbReference type="ChEBI" id="CHEBI:15378"/>
        <dbReference type="ChEBI" id="CHEBI:57451"/>
        <dbReference type="ChEBI" id="CHEBI:57453"/>
        <dbReference type="ChEBI" id="CHEBI:57783"/>
        <dbReference type="ChEBI" id="CHEBI:58349"/>
        <dbReference type="EC" id="1.5.1.3"/>
    </reaction>
</comment>
<dbReference type="GO" id="GO:0050661">
    <property type="term" value="F:NADP binding"/>
    <property type="evidence" value="ECO:0007669"/>
    <property type="project" value="InterPro"/>
</dbReference>
<evidence type="ECO:0000256" key="4">
    <source>
        <dbReference type="ARBA" id="ARBA00022563"/>
    </source>
</evidence>
<dbReference type="CDD" id="cd00209">
    <property type="entry name" value="DHFR"/>
    <property type="match status" value="1"/>
</dbReference>
<dbReference type="EC" id="1.5.1.3" evidence="3 7"/>
<dbReference type="Proteomes" id="UP000178042">
    <property type="component" value="Unassembled WGS sequence"/>
</dbReference>
<keyword evidence="6 7" id="KW-0560">Oxidoreductase</keyword>
<dbReference type="GO" id="GO:0046452">
    <property type="term" value="P:dihydrofolate metabolic process"/>
    <property type="evidence" value="ECO:0007669"/>
    <property type="project" value="TreeGrafter"/>
</dbReference>
<evidence type="ECO:0000256" key="2">
    <source>
        <dbReference type="ARBA" id="ARBA00009539"/>
    </source>
</evidence>
<dbReference type="PRINTS" id="PR00070">
    <property type="entry name" value="DHFR"/>
</dbReference>
<dbReference type="InterPro" id="IPR001796">
    <property type="entry name" value="DHFR_dom"/>
</dbReference>
<dbReference type="GO" id="GO:0046654">
    <property type="term" value="P:tetrahydrofolate biosynthetic process"/>
    <property type="evidence" value="ECO:0007669"/>
    <property type="project" value="UniProtKB-UniPathway"/>
</dbReference>
<dbReference type="PANTHER" id="PTHR48069:SF3">
    <property type="entry name" value="DIHYDROFOLATE REDUCTASE"/>
    <property type="match status" value="1"/>
</dbReference>
<gene>
    <name evidence="9" type="ORF">A3C86_01635</name>
</gene>
<protein>
    <recommendedName>
        <fullName evidence="3 7">Dihydrofolate reductase</fullName>
        <ecNumber evidence="3 7">1.5.1.3</ecNumber>
    </recommendedName>
</protein>
<dbReference type="AlphaFoldDB" id="A0A1F6DGH3"/>
<evidence type="ECO:0000256" key="7">
    <source>
        <dbReference type="PIRNR" id="PIRNR000194"/>
    </source>
</evidence>
<dbReference type="InterPro" id="IPR024072">
    <property type="entry name" value="DHFR-like_dom_sf"/>
</dbReference>
<evidence type="ECO:0000256" key="1">
    <source>
        <dbReference type="ARBA" id="ARBA00004903"/>
    </source>
</evidence>
<name>A0A1F6DGH3_9BACT</name>
<dbReference type="GO" id="GO:0004146">
    <property type="term" value="F:dihydrofolate reductase activity"/>
    <property type="evidence" value="ECO:0007669"/>
    <property type="project" value="UniProtKB-EC"/>
</dbReference>
<evidence type="ECO:0000256" key="6">
    <source>
        <dbReference type="ARBA" id="ARBA00023002"/>
    </source>
</evidence>
<dbReference type="GO" id="GO:0006730">
    <property type="term" value="P:one-carbon metabolic process"/>
    <property type="evidence" value="ECO:0007669"/>
    <property type="project" value="UniProtKB-KW"/>
</dbReference>
<dbReference type="SUPFAM" id="SSF53597">
    <property type="entry name" value="Dihydrofolate reductase-like"/>
    <property type="match status" value="1"/>
</dbReference>
<evidence type="ECO:0000256" key="3">
    <source>
        <dbReference type="ARBA" id="ARBA00012856"/>
    </source>
</evidence>
<dbReference type="UniPathway" id="UPA00077">
    <property type="reaction ID" value="UER00158"/>
</dbReference>
<comment type="function">
    <text evidence="7">Key enzyme in folate metabolism. Catalyzes an essential reaction for de novo glycine and purine synthesis, and for DNA precursor synthesis.</text>
</comment>
<feature type="domain" description="DHFR" evidence="8">
    <location>
        <begin position="5"/>
        <end position="189"/>
    </location>
</feature>
<comment type="caution">
    <text evidence="9">The sequence shown here is derived from an EMBL/GenBank/DDBJ whole genome shotgun (WGS) entry which is preliminary data.</text>
</comment>
<evidence type="ECO:0000313" key="9">
    <source>
        <dbReference type="EMBL" id="OGG60534.1"/>
    </source>
</evidence>
<proteinExistence type="inferred from homology"/>
<dbReference type="Gene3D" id="3.40.430.10">
    <property type="entry name" value="Dihydrofolate Reductase, subunit A"/>
    <property type="match status" value="1"/>
</dbReference>
<reference evidence="9 10" key="1">
    <citation type="journal article" date="2016" name="Nat. Commun.">
        <title>Thousands of microbial genomes shed light on interconnected biogeochemical processes in an aquifer system.</title>
        <authorList>
            <person name="Anantharaman K."/>
            <person name="Brown C.T."/>
            <person name="Hug L.A."/>
            <person name="Sharon I."/>
            <person name="Castelle C.J."/>
            <person name="Probst A.J."/>
            <person name="Thomas B.C."/>
            <person name="Singh A."/>
            <person name="Wilkins M.J."/>
            <person name="Karaoz U."/>
            <person name="Brodie E.L."/>
            <person name="Williams K.H."/>
            <person name="Hubbard S.S."/>
            <person name="Banfield J.F."/>
        </authorList>
    </citation>
    <scope>NUCLEOTIDE SEQUENCE [LARGE SCALE GENOMIC DNA]</scope>
</reference>
<keyword evidence="5 7" id="KW-0521">NADP</keyword>
<dbReference type="GO" id="GO:0046655">
    <property type="term" value="P:folic acid metabolic process"/>
    <property type="evidence" value="ECO:0007669"/>
    <property type="project" value="TreeGrafter"/>
</dbReference>
<dbReference type="PIRSF" id="PIRSF000194">
    <property type="entry name" value="DHFR"/>
    <property type="match status" value="1"/>
</dbReference>
<dbReference type="InterPro" id="IPR012259">
    <property type="entry name" value="DHFR"/>
</dbReference>
<evidence type="ECO:0000313" key="10">
    <source>
        <dbReference type="Proteomes" id="UP000178042"/>
    </source>
</evidence>
<keyword evidence="4 7" id="KW-0554">One-carbon metabolism</keyword>
<dbReference type="EMBL" id="MFLD01000013">
    <property type="protein sequence ID" value="OGG60534.1"/>
    <property type="molecule type" value="Genomic_DNA"/>
</dbReference>
<dbReference type="PANTHER" id="PTHR48069">
    <property type="entry name" value="DIHYDROFOLATE REDUCTASE"/>
    <property type="match status" value="1"/>
</dbReference>
<evidence type="ECO:0000256" key="5">
    <source>
        <dbReference type="ARBA" id="ARBA00022857"/>
    </source>
</evidence>
<dbReference type="PROSITE" id="PS51330">
    <property type="entry name" value="DHFR_2"/>
    <property type="match status" value="1"/>
</dbReference>
<organism evidence="9 10">
    <name type="scientific">Candidatus Kaiserbacteria bacterium RIFCSPHIGHO2_02_FULL_49_16</name>
    <dbReference type="NCBI Taxonomy" id="1798490"/>
    <lineage>
        <taxon>Bacteria</taxon>
        <taxon>Candidatus Kaiseribacteriota</taxon>
    </lineage>
</organism>
<sequence>MKKPLITAVVAIGKNRELGKGGKLLWHIPDDLKRFKRLTTGHPIIMGRKTFESIVSYIGGPLPGRTNIIVTRQASKFIADNPYVLIRANKHIVGHANLSMQDGVIVVSSIEEGIEEAKRIDAKEIHIGGGAEIYKQALPHTDKLHLTIIDDEKEADAFFPPYEHIFTKKVFEESREWNGIKYKWVDLER</sequence>
<comment type="pathway">
    <text evidence="1 7">Cofactor biosynthesis; tetrahydrofolate biosynthesis; 5,6,7,8-tetrahydrofolate from 7,8-dihydrofolate: step 1/1.</text>
</comment>
<accession>A0A1F6DGH3</accession>
<dbReference type="Pfam" id="PF00186">
    <property type="entry name" value="DHFR_1"/>
    <property type="match status" value="2"/>
</dbReference>
<evidence type="ECO:0000259" key="8">
    <source>
        <dbReference type="PROSITE" id="PS51330"/>
    </source>
</evidence>